<dbReference type="eggNOG" id="COG3166">
    <property type="taxonomic scope" value="Bacteria"/>
</dbReference>
<feature type="coiled-coil region" evidence="1">
    <location>
        <begin position="62"/>
        <end position="113"/>
    </location>
</feature>
<sequence length="211" mass="23924">MIKINLLNTYKEAAGGSSAGASGNIVLSDDDEKKKILTEFAKRALVVIIGPLALYIYEMQTLPELQREMNTLNARLAEMQEFNNSKQDLANEIKKYEQEQEQFNAQMDFINKITRDKVNEYKLFQHLKDSTPENVWINKLELMDNLLTITAESDDSKEIEKFIQRLSNADFISNLVPLSQTNKKDFYNTGVDTTVFTVRAQMNSDAAGGAP</sequence>
<accession>M4VPD2</accession>
<dbReference type="OrthoDB" id="5294403at2"/>
<dbReference type="HOGENOM" id="CLU_1346716_0_0_7"/>
<dbReference type="InterPro" id="IPR052534">
    <property type="entry name" value="Extracell_DNA_Util/SecSys_Comp"/>
</dbReference>
<protein>
    <submittedName>
        <fullName evidence="2">Fimbrial assembly membrane protein</fullName>
    </submittedName>
</protein>
<proteinExistence type="predicted"/>
<evidence type="ECO:0000313" key="2">
    <source>
        <dbReference type="EMBL" id="AGH94974.1"/>
    </source>
</evidence>
<dbReference type="PANTHER" id="PTHR40278">
    <property type="entry name" value="DNA UTILIZATION PROTEIN HOFN"/>
    <property type="match status" value="1"/>
</dbReference>
<gene>
    <name evidence="2" type="ORF">A11Q_754</name>
</gene>
<dbReference type="Proteomes" id="UP000012040">
    <property type="component" value="Chromosome"/>
</dbReference>
<dbReference type="KEGG" id="bex:A11Q_754"/>
<reference evidence="2 3" key="1">
    <citation type="journal article" date="2013" name="ISME J.">
        <title>By their genes ye shall know them: genomic signatures of predatory bacteria.</title>
        <authorList>
            <person name="Pasternak Z."/>
            <person name="Pietrokovski S."/>
            <person name="Rotem O."/>
            <person name="Gophna U."/>
            <person name="Lurie-Weinberger M.N."/>
            <person name="Jurkevitch E."/>
        </authorList>
    </citation>
    <scope>NUCLEOTIDE SEQUENCE [LARGE SCALE GENOMIC DNA]</scope>
    <source>
        <strain evidence="2 3">JSS</strain>
    </source>
</reference>
<evidence type="ECO:0000256" key="1">
    <source>
        <dbReference type="SAM" id="Coils"/>
    </source>
</evidence>
<dbReference type="RefSeq" id="WP_015469464.1">
    <property type="nucleotide sequence ID" value="NC_020813.1"/>
</dbReference>
<dbReference type="PATRIC" id="fig|1184267.3.peg.763"/>
<dbReference type="STRING" id="1184267.A11Q_754"/>
<organism evidence="2 3">
    <name type="scientific">Pseudobdellovibrio exovorus JSS</name>
    <dbReference type="NCBI Taxonomy" id="1184267"/>
    <lineage>
        <taxon>Bacteria</taxon>
        <taxon>Pseudomonadati</taxon>
        <taxon>Bdellovibrionota</taxon>
        <taxon>Bdellovibrionia</taxon>
        <taxon>Bdellovibrionales</taxon>
        <taxon>Pseudobdellovibrionaceae</taxon>
        <taxon>Pseudobdellovibrio</taxon>
    </lineage>
</organism>
<keyword evidence="1" id="KW-0175">Coiled coil</keyword>
<dbReference type="PANTHER" id="PTHR40278:SF1">
    <property type="entry name" value="DNA UTILIZATION PROTEIN HOFN"/>
    <property type="match status" value="1"/>
</dbReference>
<dbReference type="AlphaFoldDB" id="M4VPD2"/>
<name>M4VPD2_9BACT</name>
<dbReference type="Pfam" id="PF05137">
    <property type="entry name" value="PilN"/>
    <property type="match status" value="1"/>
</dbReference>
<evidence type="ECO:0000313" key="3">
    <source>
        <dbReference type="Proteomes" id="UP000012040"/>
    </source>
</evidence>
<dbReference type="InterPro" id="IPR007813">
    <property type="entry name" value="PilN"/>
</dbReference>
<dbReference type="EMBL" id="CP003537">
    <property type="protein sequence ID" value="AGH94974.1"/>
    <property type="molecule type" value="Genomic_DNA"/>
</dbReference>
<keyword evidence="3" id="KW-1185">Reference proteome</keyword>